<dbReference type="EMBL" id="FXTT01000007">
    <property type="protein sequence ID" value="SMP36678.1"/>
    <property type="molecule type" value="Genomic_DNA"/>
</dbReference>
<evidence type="ECO:0000313" key="2">
    <source>
        <dbReference type="Proteomes" id="UP001157914"/>
    </source>
</evidence>
<proteinExistence type="predicted"/>
<comment type="caution">
    <text evidence="1">The sequence shown here is derived from an EMBL/GenBank/DDBJ whole genome shotgun (WGS) entry which is preliminary data.</text>
</comment>
<keyword evidence="2" id="KW-1185">Reference proteome</keyword>
<dbReference type="Proteomes" id="UP001157914">
    <property type="component" value="Unassembled WGS sequence"/>
</dbReference>
<accession>A0ABY1PQE9</accession>
<name>A0ABY1PQE9_9HYPH</name>
<reference evidence="1 2" key="1">
    <citation type="submission" date="2017-05" db="EMBL/GenBank/DDBJ databases">
        <authorList>
            <person name="Varghese N."/>
            <person name="Submissions S."/>
        </authorList>
    </citation>
    <scope>NUCLEOTIDE SEQUENCE [LARGE SCALE GENOMIC DNA]</scope>
    <source>
        <strain evidence="1 2">DSM 15949</strain>
    </source>
</reference>
<sequence>MFSNCPVKAPSVELVGISSQFAQANCIRARLSAKSYSM</sequence>
<organism evidence="1 2">
    <name type="scientific">Roseibium denhamense</name>
    <dbReference type="NCBI Taxonomy" id="76305"/>
    <lineage>
        <taxon>Bacteria</taxon>
        <taxon>Pseudomonadati</taxon>
        <taxon>Pseudomonadota</taxon>
        <taxon>Alphaproteobacteria</taxon>
        <taxon>Hyphomicrobiales</taxon>
        <taxon>Stappiaceae</taxon>
        <taxon>Roseibium</taxon>
    </lineage>
</organism>
<evidence type="ECO:0000313" key="1">
    <source>
        <dbReference type="EMBL" id="SMP36678.1"/>
    </source>
</evidence>
<protein>
    <submittedName>
        <fullName evidence="1">Uncharacterized protein</fullName>
    </submittedName>
</protein>
<gene>
    <name evidence="1" type="ORF">SAMN06265374_4247</name>
</gene>